<dbReference type="GO" id="GO:0005634">
    <property type="term" value="C:nucleus"/>
    <property type="evidence" value="ECO:0007669"/>
    <property type="project" value="UniProtKB-SubCell"/>
</dbReference>
<dbReference type="CDD" id="cd10017">
    <property type="entry name" value="B3_DNA"/>
    <property type="match status" value="1"/>
</dbReference>
<organism evidence="8">
    <name type="scientific">Lycoris longituba</name>
    <dbReference type="NCBI Taxonomy" id="272140"/>
    <lineage>
        <taxon>Eukaryota</taxon>
        <taxon>Viridiplantae</taxon>
        <taxon>Streptophyta</taxon>
        <taxon>Embryophyta</taxon>
        <taxon>Tracheophyta</taxon>
        <taxon>Spermatophyta</taxon>
        <taxon>Magnoliopsida</taxon>
        <taxon>Liliopsida</taxon>
        <taxon>Asparagales</taxon>
        <taxon>Amaryllidaceae</taxon>
        <taxon>Amaryllidoideae</taxon>
        <taxon>Lycoris</taxon>
    </lineage>
</organism>
<dbReference type="EMBL" id="GQ165972">
    <property type="protein sequence ID" value="ADG57943.1"/>
    <property type="molecule type" value="mRNA"/>
</dbReference>
<keyword evidence="5" id="KW-0539">Nucleus</keyword>
<dbReference type="PROSITE" id="PS50863">
    <property type="entry name" value="B3"/>
    <property type="match status" value="1"/>
</dbReference>
<name>D6MK96_9ASPA</name>
<keyword evidence="4" id="KW-0804">Transcription</keyword>
<evidence type="ECO:0000256" key="3">
    <source>
        <dbReference type="ARBA" id="ARBA00023125"/>
    </source>
</evidence>
<evidence type="ECO:0000256" key="2">
    <source>
        <dbReference type="ARBA" id="ARBA00023015"/>
    </source>
</evidence>
<dbReference type="GO" id="GO:0003677">
    <property type="term" value="F:DNA binding"/>
    <property type="evidence" value="ECO:0007669"/>
    <property type="project" value="UniProtKB-KW"/>
</dbReference>
<keyword evidence="2" id="KW-0805">Transcription regulation</keyword>
<feature type="domain" description="TF-B3" evidence="7">
    <location>
        <begin position="87"/>
        <end position="178"/>
    </location>
</feature>
<evidence type="ECO:0000256" key="4">
    <source>
        <dbReference type="ARBA" id="ARBA00023163"/>
    </source>
</evidence>
<dbReference type="InterPro" id="IPR003340">
    <property type="entry name" value="B3_DNA-bd"/>
</dbReference>
<reference evidence="8" key="2">
    <citation type="journal article" date="2010" name="Genomics">
        <title>Analysis of floral transcription factors from Lycoris longituba.</title>
        <authorList>
            <person name="He Q.L."/>
            <person name="Cui S.J."/>
            <person name="Gu J.L."/>
            <person name="Zhang H."/>
            <person name="Wang M.X."/>
            <person name="Zhou Y."/>
            <person name="Zhang L."/>
            <person name="Huang M.R."/>
        </authorList>
    </citation>
    <scope>NUCLEOTIDE SEQUENCE</scope>
</reference>
<dbReference type="AlphaFoldDB" id="D6MK96"/>
<evidence type="ECO:0000256" key="1">
    <source>
        <dbReference type="ARBA" id="ARBA00004123"/>
    </source>
</evidence>
<dbReference type="PANTHER" id="PTHR31391">
    <property type="entry name" value="B3 DOMAIN-CONTAINING PROTEIN OS11G0197600-RELATED"/>
    <property type="match status" value="1"/>
</dbReference>
<evidence type="ECO:0000256" key="5">
    <source>
        <dbReference type="ARBA" id="ARBA00023242"/>
    </source>
</evidence>
<evidence type="ECO:0000313" key="8">
    <source>
        <dbReference type="EMBL" id="ADG57943.1"/>
    </source>
</evidence>
<evidence type="ECO:0000256" key="6">
    <source>
        <dbReference type="SAM" id="MobiDB-lite"/>
    </source>
</evidence>
<dbReference type="InterPro" id="IPR015300">
    <property type="entry name" value="DNA-bd_pseudobarrel_sf"/>
</dbReference>
<dbReference type="SMART" id="SM01019">
    <property type="entry name" value="B3"/>
    <property type="match status" value="1"/>
</dbReference>
<evidence type="ECO:0000259" key="7">
    <source>
        <dbReference type="PROSITE" id="PS50863"/>
    </source>
</evidence>
<reference evidence="8" key="1">
    <citation type="submission" date="2009-05" db="EMBL/GenBank/DDBJ databases">
        <authorList>
            <person name="Huang M."/>
            <person name="He Q."/>
            <person name="Zhang L."/>
            <person name="Cui S."/>
            <person name="Wang M."/>
            <person name="Zhou Y."/>
        </authorList>
    </citation>
    <scope>NUCLEOTIDE SEQUENCE</scope>
</reference>
<accession>D6MK96</accession>
<feature type="region of interest" description="Disordered" evidence="6">
    <location>
        <begin position="1"/>
        <end position="21"/>
    </location>
</feature>
<feature type="non-terminal residue" evidence="8">
    <location>
        <position position="1"/>
    </location>
</feature>
<comment type="subcellular location">
    <subcellularLocation>
        <location evidence="1">Nucleus</location>
    </subcellularLocation>
</comment>
<dbReference type="SUPFAM" id="SSF101936">
    <property type="entry name" value="DNA-binding pseudobarrel domain"/>
    <property type="match status" value="1"/>
</dbReference>
<keyword evidence="3" id="KW-0238">DNA-binding</keyword>
<dbReference type="Gene3D" id="2.40.330.10">
    <property type="entry name" value="DNA-binding pseudobarrel domain"/>
    <property type="match status" value="1"/>
</dbReference>
<sequence length="178" mass="20055">ARGTHSSCKRRVFTSTSHPKNKRCKPCLDVGAQTKRCGIKQESGGICSIEKHKHPNVYLPRRKSLTNEEEKRASQLVCLVKSDNPSFILFLVPGNVSNLCFVCIPSGFWKAHLPSKNCTVVLQVPGLRKKWCVNLYVGDMMKRFRWTSFVIDNGLKVGDACLFELVNCSMDILMTVHI</sequence>
<feature type="non-terminal residue" evidence="8">
    <location>
        <position position="178"/>
    </location>
</feature>
<protein>
    <submittedName>
        <fullName evidence="8">Transcription factor</fullName>
    </submittedName>
</protein>
<dbReference type="PANTHER" id="PTHR31391:SF4">
    <property type="entry name" value="B3 DOMAIN-CONTAINING PROTEIN OS03G0184500"/>
    <property type="match status" value="1"/>
</dbReference>
<dbReference type="InterPro" id="IPR044837">
    <property type="entry name" value="REM16-like"/>
</dbReference>
<dbReference type="Pfam" id="PF02362">
    <property type="entry name" value="B3"/>
    <property type="match status" value="1"/>
</dbReference>
<proteinExistence type="evidence at transcript level"/>